<dbReference type="AlphaFoldDB" id="A0A9W4DTT7"/>
<protein>
    <submittedName>
        <fullName evidence="2">Uncharacterized protein</fullName>
    </submittedName>
</protein>
<feature type="compositionally biased region" description="Basic and acidic residues" evidence="1">
    <location>
        <begin position="94"/>
        <end position="106"/>
    </location>
</feature>
<feature type="compositionally biased region" description="Basic residues" evidence="1">
    <location>
        <begin position="133"/>
        <end position="142"/>
    </location>
</feature>
<keyword evidence="3" id="KW-1185">Reference proteome</keyword>
<dbReference type="EMBL" id="CAJSLV010000067">
    <property type="protein sequence ID" value="CAG6395923.1"/>
    <property type="molecule type" value="Genomic_DNA"/>
</dbReference>
<organism evidence="2 3">
    <name type="scientific">Actinacidiphila cocklensis</name>
    <dbReference type="NCBI Taxonomy" id="887465"/>
    <lineage>
        <taxon>Bacteria</taxon>
        <taxon>Bacillati</taxon>
        <taxon>Actinomycetota</taxon>
        <taxon>Actinomycetes</taxon>
        <taxon>Kitasatosporales</taxon>
        <taxon>Streptomycetaceae</taxon>
        <taxon>Actinacidiphila</taxon>
    </lineage>
</organism>
<feature type="region of interest" description="Disordered" evidence="1">
    <location>
        <begin position="129"/>
        <end position="151"/>
    </location>
</feature>
<accession>A0A9W4DTT7</accession>
<evidence type="ECO:0000313" key="2">
    <source>
        <dbReference type="EMBL" id="CAG6395923.1"/>
    </source>
</evidence>
<evidence type="ECO:0000256" key="1">
    <source>
        <dbReference type="SAM" id="MobiDB-lite"/>
    </source>
</evidence>
<evidence type="ECO:0000313" key="3">
    <source>
        <dbReference type="Proteomes" id="UP001152519"/>
    </source>
</evidence>
<dbReference type="Proteomes" id="UP001152519">
    <property type="component" value="Unassembled WGS sequence"/>
</dbReference>
<name>A0A9W4DTT7_9ACTN</name>
<feature type="region of interest" description="Disordered" evidence="1">
    <location>
        <begin position="23"/>
        <end position="106"/>
    </location>
</feature>
<gene>
    <name evidence="2" type="ORF">SCOCK_370074</name>
</gene>
<feature type="compositionally biased region" description="Basic residues" evidence="1">
    <location>
        <begin position="23"/>
        <end position="33"/>
    </location>
</feature>
<comment type="caution">
    <text evidence="2">The sequence shown here is derived from an EMBL/GenBank/DDBJ whole genome shotgun (WGS) entry which is preliminary data.</text>
</comment>
<reference evidence="2" key="1">
    <citation type="submission" date="2021-05" db="EMBL/GenBank/DDBJ databases">
        <authorList>
            <person name="Arsene-Ploetze F."/>
        </authorList>
    </citation>
    <scope>NUCLEOTIDE SEQUENCE</scope>
    <source>
        <strain evidence="2">DSM 42138</strain>
    </source>
</reference>
<sequence>MGLHQRRRHQQHQRQHLRHQLVQLRRHPGRHRLTPQQRPDRQRPGERYQLAVRRAAGHRPGGCDERHRHGEHGGAARRGGGQVHGRAQRHHHAGHPDSDLGLQRRDQPDLHPHVLRAADGLQRQQPAVLGRQRSGHHAGHQGRHLDLQRPEQPAVDVQRERHGLRCAVGTVPGCHRRLHCQRSPGRVVDLQRPEQPAVDAGLMTGAHSAPGFRQPGA</sequence>
<feature type="region of interest" description="Disordered" evidence="1">
    <location>
        <begin position="198"/>
        <end position="217"/>
    </location>
</feature>
<proteinExistence type="predicted"/>
<feature type="compositionally biased region" description="Basic and acidic residues" evidence="1">
    <location>
        <begin position="61"/>
        <end position="74"/>
    </location>
</feature>